<comment type="caution">
    <text evidence="4">The sequence shown here is derived from an EMBL/GenBank/DDBJ whole genome shotgun (WGS) entry which is preliminary data.</text>
</comment>
<dbReference type="AlphaFoldDB" id="C0C4Y4"/>
<dbReference type="Gene3D" id="1.10.260.40">
    <property type="entry name" value="lambda repressor-like DNA-binding domains"/>
    <property type="match status" value="1"/>
</dbReference>
<dbReference type="Proteomes" id="UP000004893">
    <property type="component" value="Unassembled WGS sequence"/>
</dbReference>
<feature type="transmembrane region" description="Helical" evidence="2">
    <location>
        <begin position="189"/>
        <end position="213"/>
    </location>
</feature>
<dbReference type="PANTHER" id="PTHR46558">
    <property type="entry name" value="TRACRIPTIONAL REGULATORY PROTEIN-RELATED-RELATED"/>
    <property type="match status" value="1"/>
</dbReference>
<keyword evidence="2" id="KW-0472">Membrane</keyword>
<organism evidence="4 5">
    <name type="scientific">[Clostridium] hylemonae DSM 15053</name>
    <dbReference type="NCBI Taxonomy" id="553973"/>
    <lineage>
        <taxon>Bacteria</taxon>
        <taxon>Bacillati</taxon>
        <taxon>Bacillota</taxon>
        <taxon>Clostridia</taxon>
        <taxon>Lachnospirales</taxon>
        <taxon>Lachnospiraceae</taxon>
    </lineage>
</organism>
<feature type="transmembrane region" description="Helical" evidence="2">
    <location>
        <begin position="254"/>
        <end position="273"/>
    </location>
</feature>
<dbReference type="CDD" id="cd00093">
    <property type="entry name" value="HTH_XRE"/>
    <property type="match status" value="1"/>
</dbReference>
<feature type="transmembrane region" description="Helical" evidence="2">
    <location>
        <begin position="164"/>
        <end position="183"/>
    </location>
</feature>
<dbReference type="SMART" id="SM00530">
    <property type="entry name" value="HTH_XRE"/>
    <property type="match status" value="1"/>
</dbReference>
<accession>C0C4Y4</accession>
<dbReference type="SUPFAM" id="SSF47413">
    <property type="entry name" value="lambda repressor-like DNA-binding domains"/>
    <property type="match status" value="1"/>
</dbReference>
<keyword evidence="2" id="KW-0812">Transmembrane</keyword>
<reference evidence="4" key="1">
    <citation type="submission" date="2009-02" db="EMBL/GenBank/DDBJ databases">
        <authorList>
            <person name="Fulton L."/>
            <person name="Clifton S."/>
            <person name="Fulton B."/>
            <person name="Xu J."/>
            <person name="Minx P."/>
            <person name="Pepin K.H."/>
            <person name="Johnson M."/>
            <person name="Bhonagiri V."/>
            <person name="Nash W.E."/>
            <person name="Mardis E.R."/>
            <person name="Wilson R.K."/>
        </authorList>
    </citation>
    <scope>NUCLEOTIDE SEQUENCE [LARGE SCALE GENOMIC DNA]</scope>
    <source>
        <strain evidence="4">DSM 15053</strain>
    </source>
</reference>
<dbReference type="Pfam" id="PF01381">
    <property type="entry name" value="HTH_3"/>
    <property type="match status" value="1"/>
</dbReference>
<evidence type="ECO:0000313" key="5">
    <source>
        <dbReference type="Proteomes" id="UP000004893"/>
    </source>
</evidence>
<feature type="transmembrane region" description="Helical" evidence="2">
    <location>
        <begin position="135"/>
        <end position="152"/>
    </location>
</feature>
<gene>
    <name evidence="4" type="ORF">CLOHYLEM_07151</name>
</gene>
<keyword evidence="1 4" id="KW-0238">DNA-binding</keyword>
<name>C0C4Y4_9FIRM</name>
<dbReference type="HOGENOM" id="CLU_066192_2_0_9"/>
<sequence length="279" mass="31056">MEINQSEKTGKFICVMRKEKNLTQKDLAQKLDVTDKAISKWERGISCPDISLLIPLAKVLDVTTSELLNGERASEEQPEHAEAMVEEALHYSDRSSKLKLKRNRHIMLIVLTASFLIAIVTCLICDFCLNSSLSWSLIVIVSLLFCWVFLLPSFKAKNKIIKKTLAAASVLVIPYLAALSLILKQPLVFTLGACISVITAIVLWCIYIVFFILPGRKLCATGISFLLAIPASIGINRVIFLFTRQPGQTFSEYLMNTLGLSVLAAVCFGAHYLNSRRTE</sequence>
<dbReference type="eggNOG" id="COG1396">
    <property type="taxonomic scope" value="Bacteria"/>
</dbReference>
<evidence type="ECO:0000259" key="3">
    <source>
        <dbReference type="PROSITE" id="PS50943"/>
    </source>
</evidence>
<evidence type="ECO:0000256" key="2">
    <source>
        <dbReference type="SAM" id="Phobius"/>
    </source>
</evidence>
<dbReference type="RefSeq" id="WP_006444506.1">
    <property type="nucleotide sequence ID" value="NZ_CP036524.1"/>
</dbReference>
<dbReference type="InterPro" id="IPR010982">
    <property type="entry name" value="Lambda_DNA-bd_dom_sf"/>
</dbReference>
<evidence type="ECO:0000256" key="1">
    <source>
        <dbReference type="ARBA" id="ARBA00023125"/>
    </source>
</evidence>
<feature type="transmembrane region" description="Helical" evidence="2">
    <location>
        <begin position="106"/>
        <end position="129"/>
    </location>
</feature>
<dbReference type="GO" id="GO:0003677">
    <property type="term" value="F:DNA binding"/>
    <property type="evidence" value="ECO:0007669"/>
    <property type="project" value="UniProtKB-KW"/>
</dbReference>
<keyword evidence="2" id="KW-1133">Transmembrane helix</keyword>
<dbReference type="EMBL" id="ABYI02000036">
    <property type="protein sequence ID" value="EEG72752.1"/>
    <property type="molecule type" value="Genomic_DNA"/>
</dbReference>
<proteinExistence type="predicted"/>
<protein>
    <submittedName>
        <fullName evidence="4">DNA-binding helix-turn-helix protein</fullName>
    </submittedName>
</protein>
<keyword evidence="5" id="KW-1185">Reference proteome</keyword>
<dbReference type="STRING" id="553973.CLOHYLEM_07151"/>
<feature type="domain" description="HTH cro/C1-type" evidence="3">
    <location>
        <begin position="16"/>
        <end position="67"/>
    </location>
</feature>
<dbReference type="InterPro" id="IPR001387">
    <property type="entry name" value="Cro/C1-type_HTH"/>
</dbReference>
<dbReference type="OrthoDB" id="9813152at2"/>
<feature type="transmembrane region" description="Helical" evidence="2">
    <location>
        <begin position="225"/>
        <end position="242"/>
    </location>
</feature>
<evidence type="ECO:0000313" key="4">
    <source>
        <dbReference type="EMBL" id="EEG72752.1"/>
    </source>
</evidence>
<reference evidence="4" key="2">
    <citation type="submission" date="2013-06" db="EMBL/GenBank/DDBJ databases">
        <title>Draft genome sequence of Clostridium hylemonae (DSM 15053).</title>
        <authorList>
            <person name="Sudarsanam P."/>
            <person name="Ley R."/>
            <person name="Guruge J."/>
            <person name="Turnbaugh P.J."/>
            <person name="Mahowald M."/>
            <person name="Liep D."/>
            <person name="Gordon J."/>
        </authorList>
    </citation>
    <scope>NUCLEOTIDE SEQUENCE</scope>
    <source>
        <strain evidence="4">DSM 15053</strain>
    </source>
</reference>
<dbReference type="PANTHER" id="PTHR46558:SF4">
    <property type="entry name" value="DNA-BIDING PHAGE PROTEIN"/>
    <property type="match status" value="1"/>
</dbReference>
<dbReference type="PROSITE" id="PS50943">
    <property type="entry name" value="HTH_CROC1"/>
    <property type="match status" value="1"/>
</dbReference>